<dbReference type="AlphaFoldDB" id="A0AA39GGM8"/>
<dbReference type="InterPro" id="IPR017907">
    <property type="entry name" value="Znf_RING_CS"/>
</dbReference>
<dbReference type="InterPro" id="IPR049627">
    <property type="entry name" value="SLX8"/>
</dbReference>
<dbReference type="SMART" id="SM00184">
    <property type="entry name" value="RING"/>
    <property type="match status" value="1"/>
</dbReference>
<name>A0AA39GGM8_SARSR</name>
<dbReference type="GO" id="GO:0032183">
    <property type="term" value="F:SUMO binding"/>
    <property type="evidence" value="ECO:0007669"/>
    <property type="project" value="TreeGrafter"/>
</dbReference>
<dbReference type="PROSITE" id="PS00518">
    <property type="entry name" value="ZF_RING_1"/>
    <property type="match status" value="1"/>
</dbReference>
<keyword evidence="8" id="KW-1185">Reference proteome</keyword>
<dbReference type="InterPro" id="IPR013083">
    <property type="entry name" value="Znf_RING/FYVE/PHD"/>
</dbReference>
<gene>
    <name evidence="7" type="ORF">NLU13_6145</name>
</gene>
<evidence type="ECO:0000313" key="7">
    <source>
        <dbReference type="EMBL" id="KAK0386308.1"/>
    </source>
</evidence>
<organism evidence="7 8">
    <name type="scientific">Sarocladium strictum</name>
    <name type="common">Black bundle disease fungus</name>
    <name type="synonym">Acremonium strictum</name>
    <dbReference type="NCBI Taxonomy" id="5046"/>
    <lineage>
        <taxon>Eukaryota</taxon>
        <taxon>Fungi</taxon>
        <taxon>Dikarya</taxon>
        <taxon>Ascomycota</taxon>
        <taxon>Pezizomycotina</taxon>
        <taxon>Sordariomycetes</taxon>
        <taxon>Hypocreomycetidae</taxon>
        <taxon>Hypocreales</taxon>
        <taxon>Sarocladiaceae</taxon>
        <taxon>Sarocladium</taxon>
    </lineage>
</organism>
<feature type="domain" description="RING-type" evidence="6">
    <location>
        <begin position="96"/>
        <end position="137"/>
    </location>
</feature>
<evidence type="ECO:0000313" key="8">
    <source>
        <dbReference type="Proteomes" id="UP001175261"/>
    </source>
</evidence>
<proteinExistence type="predicted"/>
<evidence type="ECO:0000256" key="5">
    <source>
        <dbReference type="SAM" id="MobiDB-lite"/>
    </source>
</evidence>
<accession>A0AA39GGM8</accession>
<evidence type="ECO:0000256" key="3">
    <source>
        <dbReference type="ARBA" id="ARBA00022833"/>
    </source>
</evidence>
<dbReference type="GO" id="GO:0006511">
    <property type="term" value="P:ubiquitin-dependent protein catabolic process"/>
    <property type="evidence" value="ECO:0007669"/>
    <property type="project" value="TreeGrafter"/>
</dbReference>
<dbReference type="EMBL" id="JAPDFR010000005">
    <property type="protein sequence ID" value="KAK0386308.1"/>
    <property type="molecule type" value="Genomic_DNA"/>
</dbReference>
<comment type="caution">
    <text evidence="7">The sequence shown here is derived from an EMBL/GenBank/DDBJ whole genome shotgun (WGS) entry which is preliminary data.</text>
</comment>
<dbReference type="Pfam" id="PF13920">
    <property type="entry name" value="zf-C3HC4_3"/>
    <property type="match status" value="1"/>
</dbReference>
<keyword evidence="3" id="KW-0862">Zinc</keyword>
<protein>
    <recommendedName>
        <fullName evidence="6">RING-type domain-containing protein</fullName>
    </recommendedName>
</protein>
<dbReference type="GO" id="GO:0061630">
    <property type="term" value="F:ubiquitin protein ligase activity"/>
    <property type="evidence" value="ECO:0007669"/>
    <property type="project" value="InterPro"/>
</dbReference>
<dbReference type="GO" id="GO:0033768">
    <property type="term" value="C:SUMO-targeted ubiquitin ligase complex"/>
    <property type="evidence" value="ECO:0007669"/>
    <property type="project" value="TreeGrafter"/>
</dbReference>
<evidence type="ECO:0000256" key="1">
    <source>
        <dbReference type="ARBA" id="ARBA00022723"/>
    </source>
</evidence>
<dbReference type="SUPFAM" id="SSF57850">
    <property type="entry name" value="RING/U-box"/>
    <property type="match status" value="1"/>
</dbReference>
<evidence type="ECO:0000259" key="6">
    <source>
        <dbReference type="PROSITE" id="PS50089"/>
    </source>
</evidence>
<evidence type="ECO:0000256" key="2">
    <source>
        <dbReference type="ARBA" id="ARBA00022771"/>
    </source>
</evidence>
<dbReference type="InterPro" id="IPR001841">
    <property type="entry name" value="Znf_RING"/>
</dbReference>
<feature type="compositionally biased region" description="Low complexity" evidence="5">
    <location>
        <begin position="25"/>
        <end position="35"/>
    </location>
</feature>
<feature type="region of interest" description="Disordered" evidence="5">
    <location>
        <begin position="1"/>
        <end position="70"/>
    </location>
</feature>
<dbReference type="PROSITE" id="PS50089">
    <property type="entry name" value="ZF_RING_2"/>
    <property type="match status" value="1"/>
</dbReference>
<dbReference type="Proteomes" id="UP001175261">
    <property type="component" value="Unassembled WGS sequence"/>
</dbReference>
<evidence type="ECO:0000256" key="4">
    <source>
        <dbReference type="PROSITE-ProRule" id="PRU00175"/>
    </source>
</evidence>
<dbReference type="GO" id="GO:0008270">
    <property type="term" value="F:zinc ion binding"/>
    <property type="evidence" value="ECO:0007669"/>
    <property type="project" value="UniProtKB-KW"/>
</dbReference>
<reference evidence="7" key="1">
    <citation type="submission" date="2022-10" db="EMBL/GenBank/DDBJ databases">
        <title>Determination and structural analysis of whole genome sequence of Sarocladium strictum F4-1.</title>
        <authorList>
            <person name="Hu L."/>
            <person name="Jiang Y."/>
        </authorList>
    </citation>
    <scope>NUCLEOTIDE SEQUENCE</scope>
    <source>
        <strain evidence="7">F4-1</strain>
    </source>
</reference>
<keyword evidence="2 4" id="KW-0863">Zinc-finger</keyword>
<dbReference type="PANTHER" id="PTHR47094:SF1">
    <property type="entry name" value="RING-TYPE E3 UBIQUITIN TRANSFERASE"/>
    <property type="match status" value="1"/>
</dbReference>
<dbReference type="GO" id="GO:0140082">
    <property type="term" value="F:SUMO-ubiquitin ligase activity"/>
    <property type="evidence" value="ECO:0007669"/>
    <property type="project" value="TreeGrafter"/>
</dbReference>
<sequence length="175" mass="19407">MPPTTRRGSHQSVRPEPPAKRRRTSAASRLSSGTGNKIQPIKIDDDGIFSDPPVRKPTEGAVGDLPTLDLTNATEVPEELQEPYQDKRIKLATFQCVICMDDVSNLTVTHCGHLYCAECLHSSIHTGATKGRCPMCRQKLEIKPRENYSAKTKGHWLLELKVMTSTRKGKRKAGT</sequence>
<keyword evidence="1" id="KW-0479">Metal-binding</keyword>
<dbReference type="Gene3D" id="3.30.40.10">
    <property type="entry name" value="Zinc/RING finger domain, C3HC4 (zinc finger)"/>
    <property type="match status" value="1"/>
</dbReference>
<dbReference type="PANTHER" id="PTHR47094">
    <property type="entry name" value="ELFLESS, ISOFORM B"/>
    <property type="match status" value="1"/>
</dbReference>